<organism evidence="7 8">
    <name type="scientific">Anaerococcus porci</name>
    <dbReference type="NCBI Taxonomy" id="2652269"/>
    <lineage>
        <taxon>Bacteria</taxon>
        <taxon>Bacillati</taxon>
        <taxon>Bacillota</taxon>
        <taxon>Tissierellia</taxon>
        <taxon>Tissierellales</taxon>
        <taxon>Peptoniphilaceae</taxon>
        <taxon>Anaerococcus</taxon>
    </lineage>
</organism>
<feature type="transmembrane region" description="Helical" evidence="6">
    <location>
        <begin position="375"/>
        <end position="396"/>
    </location>
</feature>
<feature type="transmembrane region" description="Helical" evidence="6">
    <location>
        <begin position="343"/>
        <end position="363"/>
    </location>
</feature>
<gene>
    <name evidence="7" type="ORF">FYJ26_07165</name>
</gene>
<feature type="transmembrane region" description="Helical" evidence="6">
    <location>
        <begin position="86"/>
        <end position="108"/>
    </location>
</feature>
<dbReference type="Proteomes" id="UP000441925">
    <property type="component" value="Unassembled WGS sequence"/>
</dbReference>
<feature type="transmembrane region" description="Helical" evidence="6">
    <location>
        <begin position="47"/>
        <end position="65"/>
    </location>
</feature>
<protein>
    <submittedName>
        <fullName evidence="7">Oligosaccharide flippase family protein</fullName>
    </submittedName>
</protein>
<keyword evidence="2" id="KW-1003">Cell membrane</keyword>
<feature type="transmembrane region" description="Helical" evidence="6">
    <location>
        <begin position="128"/>
        <end position="148"/>
    </location>
</feature>
<evidence type="ECO:0000256" key="5">
    <source>
        <dbReference type="ARBA" id="ARBA00023136"/>
    </source>
</evidence>
<feature type="transmembrane region" description="Helical" evidence="6">
    <location>
        <begin position="466"/>
        <end position="486"/>
    </location>
</feature>
<evidence type="ECO:0000313" key="8">
    <source>
        <dbReference type="Proteomes" id="UP000441925"/>
    </source>
</evidence>
<dbReference type="PANTHER" id="PTHR30250:SF26">
    <property type="entry name" value="PSMA PROTEIN"/>
    <property type="match status" value="1"/>
</dbReference>
<evidence type="ECO:0000256" key="4">
    <source>
        <dbReference type="ARBA" id="ARBA00022989"/>
    </source>
</evidence>
<evidence type="ECO:0000256" key="1">
    <source>
        <dbReference type="ARBA" id="ARBA00004651"/>
    </source>
</evidence>
<dbReference type="EMBL" id="VULQ01000008">
    <property type="protein sequence ID" value="MSS78179.1"/>
    <property type="molecule type" value="Genomic_DNA"/>
</dbReference>
<feature type="transmembrane region" description="Helical" evidence="6">
    <location>
        <begin position="250"/>
        <end position="270"/>
    </location>
</feature>
<evidence type="ECO:0000313" key="7">
    <source>
        <dbReference type="EMBL" id="MSS78179.1"/>
    </source>
</evidence>
<reference evidence="7 8" key="1">
    <citation type="submission" date="2019-08" db="EMBL/GenBank/DDBJ databases">
        <title>In-depth cultivation of the pig gut microbiome towards novel bacterial diversity and tailored functional studies.</title>
        <authorList>
            <person name="Wylensek D."/>
            <person name="Hitch T.C.A."/>
            <person name="Clavel T."/>
        </authorList>
    </citation>
    <scope>NUCLEOTIDE SEQUENCE [LARGE SCALE GENOMIC DNA]</scope>
    <source>
        <strain evidence="7 8">WCA-380-WT-2B</strain>
    </source>
</reference>
<keyword evidence="4 6" id="KW-1133">Transmembrane helix</keyword>
<evidence type="ECO:0000256" key="2">
    <source>
        <dbReference type="ARBA" id="ARBA00022475"/>
    </source>
</evidence>
<evidence type="ECO:0000256" key="3">
    <source>
        <dbReference type="ARBA" id="ARBA00022692"/>
    </source>
</evidence>
<feature type="transmembrane region" description="Helical" evidence="6">
    <location>
        <begin position="313"/>
        <end position="331"/>
    </location>
</feature>
<dbReference type="InterPro" id="IPR002797">
    <property type="entry name" value="Polysacc_synth"/>
</dbReference>
<feature type="transmembrane region" description="Helical" evidence="6">
    <location>
        <begin position="160"/>
        <end position="178"/>
    </location>
</feature>
<dbReference type="AlphaFoldDB" id="A0A6N7VWU4"/>
<keyword evidence="3 6" id="KW-0812">Transmembrane</keyword>
<feature type="transmembrane region" description="Helical" evidence="6">
    <location>
        <begin position="225"/>
        <end position="244"/>
    </location>
</feature>
<feature type="transmembrane region" description="Helical" evidence="6">
    <location>
        <begin position="402"/>
        <end position="424"/>
    </location>
</feature>
<dbReference type="RefSeq" id="WP_154541055.1">
    <property type="nucleotide sequence ID" value="NZ_VULQ01000008.1"/>
</dbReference>
<evidence type="ECO:0000256" key="6">
    <source>
        <dbReference type="SAM" id="Phobius"/>
    </source>
</evidence>
<comment type="subcellular location">
    <subcellularLocation>
        <location evidence="1">Cell membrane</location>
        <topology evidence="1">Multi-pass membrane protein</topology>
    </subcellularLocation>
</comment>
<proteinExistence type="predicted"/>
<keyword evidence="8" id="KW-1185">Reference proteome</keyword>
<name>A0A6N7VWU4_9FIRM</name>
<feature type="transmembrane region" description="Helical" evidence="6">
    <location>
        <begin position="431"/>
        <end position="454"/>
    </location>
</feature>
<dbReference type="InterPro" id="IPR050833">
    <property type="entry name" value="Poly_Biosynth_Transport"/>
</dbReference>
<keyword evidence="5 6" id="KW-0472">Membrane</keyword>
<comment type="caution">
    <text evidence="7">The sequence shown here is derived from an EMBL/GenBank/DDBJ whole genome shotgun (WGS) entry which is preliminary data.</text>
</comment>
<dbReference type="Pfam" id="PF01943">
    <property type="entry name" value="Polysacc_synt"/>
    <property type="match status" value="1"/>
</dbReference>
<accession>A0A6N7VWU4</accession>
<sequence>MNFSQRKVGAVLSYLSIIINTLLTLAYTPIILNYLGDAEYGVYELTASLVAYLGLLSLGFGGAYIRFYYGYKVKNDDSGIRKLNGLFIIVFMFMAFIALFLGIILILNLDTILSGKLSIGEISLSKKLMSILVVNIFLTFPTSVFEAYITANEKFIFQKVIMLIRLILSPVLGIPLLMIGFKSVGLVIVTTLISFFALISNSYFAIKKLGMRFDFTSIDKKLLKAISVFSSFIFLTMITEQINWSVDKFVLGKFVGSLAVTSYAMGSIIYRAYQQLAASIVNVFVPQINRMVSNDESDMEITKLFAKISRIQMYVLMLFLLGFFAFGKFFISNIWLNKSYIESYYVALILMSASFLSLIQSIGIDIQRAKNLHRFTAIVFFIVAITNFFISIPLAIKFGPIGSALGTAITVTIGNGIIMNIYYYKRIGIDIFYYFKEIILVLRGMIPAILISLIIYKINIKSIYEFIGYIIAFVIFYCFTSWYLSMNKFEKDLVRKPIKSLINIIKNKYHSL</sequence>
<feature type="transmembrane region" description="Helical" evidence="6">
    <location>
        <begin position="184"/>
        <end position="204"/>
    </location>
</feature>
<feature type="transmembrane region" description="Helical" evidence="6">
    <location>
        <begin position="12"/>
        <end position="35"/>
    </location>
</feature>
<dbReference type="PANTHER" id="PTHR30250">
    <property type="entry name" value="PST FAMILY PREDICTED COLANIC ACID TRANSPORTER"/>
    <property type="match status" value="1"/>
</dbReference>
<dbReference type="GO" id="GO:0005886">
    <property type="term" value="C:plasma membrane"/>
    <property type="evidence" value="ECO:0007669"/>
    <property type="project" value="UniProtKB-SubCell"/>
</dbReference>